<feature type="domain" description="DUF155" evidence="3">
    <location>
        <begin position="127"/>
        <end position="296"/>
    </location>
</feature>
<accession>L8H7E5</accession>
<dbReference type="AlphaFoldDB" id="L8H7E5"/>
<dbReference type="PANTHER" id="PTHR16255:SF1">
    <property type="entry name" value="REQUIRED FOR MEIOTIC NUCLEAR DIVISION PROTEIN 1 HOMOLOG"/>
    <property type="match status" value="1"/>
</dbReference>
<gene>
    <name evidence="4" type="ORF">ACA1_184100</name>
</gene>
<dbReference type="OMA" id="HHTHPKL"/>
<dbReference type="InterPro" id="IPR051624">
    <property type="entry name" value="RMD1/Sad1-interacting"/>
</dbReference>
<dbReference type="GeneID" id="14922358"/>
<protein>
    <recommendedName>
        <fullName evidence="3">DUF155 domain-containing protein</fullName>
    </recommendedName>
</protein>
<dbReference type="PANTHER" id="PTHR16255">
    <property type="entry name" value="REQUIRED FOR MEIOTIC NUCLEAR DIVISION PROTEIN 1 HOMOLOG"/>
    <property type="match status" value="1"/>
</dbReference>
<evidence type="ECO:0000259" key="3">
    <source>
        <dbReference type="Pfam" id="PF02582"/>
    </source>
</evidence>
<evidence type="ECO:0000313" key="5">
    <source>
        <dbReference type="Proteomes" id="UP000011083"/>
    </source>
</evidence>
<evidence type="ECO:0000256" key="2">
    <source>
        <dbReference type="SAM" id="MobiDB-lite"/>
    </source>
</evidence>
<reference evidence="4 5" key="1">
    <citation type="journal article" date="2013" name="Genome Biol.">
        <title>Genome of Acanthamoeba castellanii highlights extensive lateral gene transfer and early evolution of tyrosine kinase signaling.</title>
        <authorList>
            <person name="Clarke M."/>
            <person name="Lohan A.J."/>
            <person name="Liu B."/>
            <person name="Lagkouvardos I."/>
            <person name="Roy S."/>
            <person name="Zafar N."/>
            <person name="Bertelli C."/>
            <person name="Schilde C."/>
            <person name="Kianianmomeni A."/>
            <person name="Burglin T.R."/>
            <person name="Frech C."/>
            <person name="Turcotte B."/>
            <person name="Kopec K.O."/>
            <person name="Synnott J.M."/>
            <person name="Choo C."/>
            <person name="Paponov I."/>
            <person name="Finkler A."/>
            <person name="Soon Heng Tan C."/>
            <person name="Hutchins A.P."/>
            <person name="Weinmeier T."/>
            <person name="Rattei T."/>
            <person name="Chu J.S."/>
            <person name="Gimenez G."/>
            <person name="Irimia M."/>
            <person name="Rigden D.J."/>
            <person name="Fitzpatrick D.A."/>
            <person name="Lorenzo-Morales J."/>
            <person name="Bateman A."/>
            <person name="Chiu C.H."/>
            <person name="Tang P."/>
            <person name="Hegemann P."/>
            <person name="Fromm H."/>
            <person name="Raoult D."/>
            <person name="Greub G."/>
            <person name="Miranda-Saavedra D."/>
            <person name="Chen N."/>
            <person name="Nash P."/>
            <person name="Ginger M.L."/>
            <person name="Horn M."/>
            <person name="Schaap P."/>
            <person name="Caler L."/>
            <person name="Loftus B."/>
        </authorList>
    </citation>
    <scope>NUCLEOTIDE SEQUENCE [LARGE SCALE GENOMIC DNA]</scope>
    <source>
        <strain evidence="4 5">Neff</strain>
    </source>
</reference>
<dbReference type="STRING" id="1257118.L8H7E5"/>
<organism evidence="4 5">
    <name type="scientific">Acanthamoeba castellanii (strain ATCC 30010 / Neff)</name>
    <dbReference type="NCBI Taxonomy" id="1257118"/>
    <lineage>
        <taxon>Eukaryota</taxon>
        <taxon>Amoebozoa</taxon>
        <taxon>Discosea</taxon>
        <taxon>Longamoebia</taxon>
        <taxon>Centramoebida</taxon>
        <taxon>Acanthamoebidae</taxon>
        <taxon>Acanthamoeba</taxon>
    </lineage>
</organism>
<sequence>MESSNGGTAKRASKKKAARRATSTAIDEEQDPEGARQQQEEEEVRRLQQLRLERAEMGRDQRDEDNRPRAREERKKCLAYCTADAYVLHKLYRALRADDVIASEWKISYIRRDRKYIRLRCLDDSEIYIFPFGSFVCWDVDDADFIRVRQLIRACERGERTELYEDFDFVYGSDTAVDPEDDELILKEDDSTAKWPVSFALAQSIKLDYFEKEVKDTFQEMQALSHYLARNGSIPLGPKKIVQEMGKIMELLVNVNLGETDFVSDIPDEFWEDTESANTWKIFNSHLGVKNRAKVLDSQLKMFNDFYSMLSSEVHVKKSTRLEWAIIFLISIEVVFGVADHSDWLASFIP</sequence>
<evidence type="ECO:0000256" key="1">
    <source>
        <dbReference type="ARBA" id="ARBA00008306"/>
    </source>
</evidence>
<name>L8H7E5_ACACF</name>
<dbReference type="KEGG" id="acan:ACA1_184100"/>
<proteinExistence type="inferred from homology"/>
<dbReference type="InterPro" id="IPR003734">
    <property type="entry name" value="DUF155"/>
</dbReference>
<dbReference type="Pfam" id="PF02582">
    <property type="entry name" value="DUF155"/>
    <property type="match status" value="1"/>
</dbReference>
<feature type="region of interest" description="Disordered" evidence="2">
    <location>
        <begin position="1"/>
        <end position="47"/>
    </location>
</feature>
<dbReference type="RefSeq" id="XP_004346008.1">
    <property type="nucleotide sequence ID" value="XM_004345958.1"/>
</dbReference>
<dbReference type="OrthoDB" id="18302at2759"/>
<comment type="similarity">
    <text evidence="1">Belongs to the RMD1/sif2 family.</text>
</comment>
<dbReference type="Proteomes" id="UP000011083">
    <property type="component" value="Unassembled WGS sequence"/>
</dbReference>
<dbReference type="GO" id="GO:0005739">
    <property type="term" value="C:mitochondrion"/>
    <property type="evidence" value="ECO:0007669"/>
    <property type="project" value="UniProtKB-ARBA"/>
</dbReference>
<keyword evidence="5" id="KW-1185">Reference proteome</keyword>
<evidence type="ECO:0000313" key="4">
    <source>
        <dbReference type="EMBL" id="ELR21464.1"/>
    </source>
</evidence>
<dbReference type="EMBL" id="KB007904">
    <property type="protein sequence ID" value="ELR21464.1"/>
    <property type="molecule type" value="Genomic_DNA"/>
</dbReference>
<dbReference type="VEuPathDB" id="AmoebaDB:ACA1_184100"/>